<dbReference type="EMBL" id="JBDXSU010000010">
    <property type="protein sequence ID" value="MFB5191245.1"/>
    <property type="molecule type" value="Genomic_DNA"/>
</dbReference>
<protein>
    <submittedName>
        <fullName evidence="2">Phosphotransferase</fullName>
    </submittedName>
</protein>
<dbReference type="RefSeq" id="WP_275473861.1">
    <property type="nucleotide sequence ID" value="NZ_CP162940.1"/>
</dbReference>
<dbReference type="Gene3D" id="3.30.200.20">
    <property type="entry name" value="Phosphorylase Kinase, domain 1"/>
    <property type="match status" value="1"/>
</dbReference>
<evidence type="ECO:0000313" key="3">
    <source>
        <dbReference type="Proteomes" id="UP001579974"/>
    </source>
</evidence>
<dbReference type="InterPro" id="IPR002575">
    <property type="entry name" value="Aminoglycoside_PTrfase"/>
</dbReference>
<sequence>MTLFSRIERSYGMQIDRWMAVKDVYRVQTKRHGLLCVKPYRVPYEELEFIVRVQDHVAEQGFAWVPKTLPARDGEIAIGHRRTWYVVSHWVRGRHPSFQQTSQLARGVRTLAAFHRCAQGFSAESAPEKRVTDIGAEFRRQHRTLKHKYEGPHARLFVDLCEDALQQLGRSRVKRAIQAERQAGALVHGDYNYPNIVVDHQNRYQLIDFENTSLYVRMEDLAHIIHRNAPWQAEKTMGMIDAYDRVRPLSKEDLGLLIALLHQPYPIIRAIRSRKSTGSLQSVVPSKVRVESYIRQLKSIE</sequence>
<evidence type="ECO:0000259" key="1">
    <source>
        <dbReference type="Pfam" id="PF01636"/>
    </source>
</evidence>
<reference evidence="2 3" key="1">
    <citation type="journal article" date="2024" name="Int. J. Mol. Sci.">
        <title>Exploration of Alicyclobacillus spp. Genome in Search of Antibiotic Resistance.</title>
        <authorList>
            <person name="Bucka-Kolendo J."/>
            <person name="Kiousi D.E."/>
            <person name="Dekowska A."/>
            <person name="Mikolajczuk-Szczyrba A."/>
            <person name="Karadedos D.M."/>
            <person name="Michael P."/>
            <person name="Galanis A."/>
            <person name="Sokolowska B."/>
        </authorList>
    </citation>
    <scope>NUCLEOTIDE SEQUENCE [LARGE SCALE GENOMIC DNA]</scope>
    <source>
        <strain evidence="2 3">KKP 3000</strain>
    </source>
</reference>
<keyword evidence="3" id="KW-1185">Reference proteome</keyword>
<organism evidence="2 3">
    <name type="scientific">Alicyclobacillus fastidiosus</name>
    <dbReference type="NCBI Taxonomy" id="392011"/>
    <lineage>
        <taxon>Bacteria</taxon>
        <taxon>Bacillati</taxon>
        <taxon>Bacillota</taxon>
        <taxon>Bacilli</taxon>
        <taxon>Bacillales</taxon>
        <taxon>Alicyclobacillaceae</taxon>
        <taxon>Alicyclobacillus</taxon>
    </lineage>
</organism>
<name>A0ABV5AG47_9BACL</name>
<evidence type="ECO:0000313" key="2">
    <source>
        <dbReference type="EMBL" id="MFB5191245.1"/>
    </source>
</evidence>
<proteinExistence type="predicted"/>
<dbReference type="PANTHER" id="PTHR39179:SF1">
    <property type="entry name" value="SPORE COAT PROTEIN I"/>
    <property type="match status" value="1"/>
</dbReference>
<dbReference type="PANTHER" id="PTHR39179">
    <property type="entry name" value="SPORE COAT PROTEIN I"/>
    <property type="match status" value="1"/>
</dbReference>
<accession>A0ABV5AG47</accession>
<dbReference type="SUPFAM" id="SSF56112">
    <property type="entry name" value="Protein kinase-like (PK-like)"/>
    <property type="match status" value="1"/>
</dbReference>
<dbReference type="Gene3D" id="3.90.1200.10">
    <property type="match status" value="1"/>
</dbReference>
<dbReference type="Proteomes" id="UP001579974">
    <property type="component" value="Unassembled WGS sequence"/>
</dbReference>
<dbReference type="InterPro" id="IPR047175">
    <property type="entry name" value="CotS-like"/>
</dbReference>
<dbReference type="InterPro" id="IPR011009">
    <property type="entry name" value="Kinase-like_dom_sf"/>
</dbReference>
<gene>
    <name evidence="2" type="ORF">KKP3000_000015</name>
</gene>
<dbReference type="Pfam" id="PF01636">
    <property type="entry name" value="APH"/>
    <property type="match status" value="1"/>
</dbReference>
<comment type="caution">
    <text evidence="2">The sequence shown here is derived from an EMBL/GenBank/DDBJ whole genome shotgun (WGS) entry which is preliminary data.</text>
</comment>
<feature type="domain" description="Aminoglycoside phosphotransferase" evidence="1">
    <location>
        <begin position="23"/>
        <end position="245"/>
    </location>
</feature>